<evidence type="ECO:0000256" key="6">
    <source>
        <dbReference type="ARBA" id="ARBA00023125"/>
    </source>
</evidence>
<evidence type="ECO:0000256" key="7">
    <source>
        <dbReference type="ARBA" id="ARBA00023163"/>
    </source>
</evidence>
<name>A0ABM8DUQ1_9BACT</name>
<organism evidence="11 12">
    <name type="scientific">Geothrix oryzae</name>
    <dbReference type="NCBI Taxonomy" id="2927975"/>
    <lineage>
        <taxon>Bacteria</taxon>
        <taxon>Pseudomonadati</taxon>
        <taxon>Acidobacteriota</taxon>
        <taxon>Holophagae</taxon>
        <taxon>Holophagales</taxon>
        <taxon>Holophagaceae</taxon>
        <taxon>Geothrix</taxon>
    </lineage>
</organism>
<keyword evidence="1 8" id="KW-0678">Repressor</keyword>
<dbReference type="Pfam" id="PF03477">
    <property type="entry name" value="ATP-cone"/>
    <property type="match status" value="1"/>
</dbReference>
<comment type="function">
    <text evidence="8">Negatively regulates transcription of bacterial ribonucleotide reductase nrd genes and operons by binding to NrdR-boxes.</text>
</comment>
<dbReference type="PROSITE" id="PS51161">
    <property type="entry name" value="ATP_CONE"/>
    <property type="match status" value="1"/>
</dbReference>
<evidence type="ECO:0000313" key="12">
    <source>
        <dbReference type="Proteomes" id="UP001242010"/>
    </source>
</evidence>
<sequence length="190" mass="21464">MVDSRESREGDSIRRRRECLSCARRFTSYERVEEVPLVILKKDGRREPFDRQKVMKGLLLACQKRPVSLARIEQLVGDLQARLMERPDREIRSRELGELIMDELKGLDQVAYVRFASVYRDFKDLPDFVKALEGLMHKEAATGRAAPVSTSIPAPPSAPPAPEPSKSAKPVPQALFPGEAEAPVLRTRKK</sequence>
<dbReference type="Pfam" id="PF22811">
    <property type="entry name" value="Zn_ribbon_NrdR"/>
    <property type="match status" value="1"/>
</dbReference>
<dbReference type="InterPro" id="IPR055173">
    <property type="entry name" value="NrdR-like_N"/>
</dbReference>
<feature type="compositionally biased region" description="Pro residues" evidence="9">
    <location>
        <begin position="153"/>
        <end position="163"/>
    </location>
</feature>
<keyword evidence="3" id="KW-0479">Metal-binding</keyword>
<keyword evidence="6 8" id="KW-0238">DNA-binding</keyword>
<dbReference type="Proteomes" id="UP001242010">
    <property type="component" value="Chromosome"/>
</dbReference>
<keyword evidence="5 8" id="KW-0805">Transcription regulation</keyword>
<evidence type="ECO:0000256" key="8">
    <source>
        <dbReference type="HAMAP-Rule" id="MF_00440"/>
    </source>
</evidence>
<evidence type="ECO:0000256" key="5">
    <source>
        <dbReference type="ARBA" id="ARBA00023015"/>
    </source>
</evidence>
<feature type="region of interest" description="Disordered" evidence="9">
    <location>
        <begin position="142"/>
        <end position="190"/>
    </location>
</feature>
<evidence type="ECO:0000256" key="2">
    <source>
        <dbReference type="ARBA" id="ARBA00022741"/>
    </source>
</evidence>
<keyword evidence="3" id="KW-0862">Zinc</keyword>
<dbReference type="HAMAP" id="MF_00440">
    <property type="entry name" value="NrdR"/>
    <property type="match status" value="1"/>
</dbReference>
<dbReference type="EMBL" id="AP027079">
    <property type="protein sequence ID" value="BDU70811.1"/>
    <property type="molecule type" value="Genomic_DNA"/>
</dbReference>
<proteinExistence type="inferred from homology"/>
<evidence type="ECO:0000259" key="10">
    <source>
        <dbReference type="PROSITE" id="PS51161"/>
    </source>
</evidence>
<evidence type="ECO:0000256" key="1">
    <source>
        <dbReference type="ARBA" id="ARBA00022491"/>
    </source>
</evidence>
<dbReference type="PANTHER" id="PTHR30455:SF2">
    <property type="entry name" value="TRANSCRIPTIONAL REPRESSOR NRDR"/>
    <property type="match status" value="1"/>
</dbReference>
<keyword evidence="4 8" id="KW-0067">ATP-binding</keyword>
<dbReference type="NCBIfam" id="TIGR00244">
    <property type="entry name" value="transcriptional regulator NrdR"/>
    <property type="match status" value="1"/>
</dbReference>
<evidence type="ECO:0000256" key="3">
    <source>
        <dbReference type="ARBA" id="ARBA00022771"/>
    </source>
</evidence>
<keyword evidence="3" id="KW-0863">Zinc-finger</keyword>
<gene>
    <name evidence="8" type="primary">nrdR</name>
    <name evidence="11" type="ORF">GETHOR_29120</name>
</gene>
<protein>
    <recommendedName>
        <fullName evidence="8">Transcriptional repressor NrdR</fullName>
    </recommendedName>
</protein>
<evidence type="ECO:0000256" key="9">
    <source>
        <dbReference type="SAM" id="MobiDB-lite"/>
    </source>
</evidence>
<dbReference type="InterPro" id="IPR005144">
    <property type="entry name" value="ATP-cone_dom"/>
</dbReference>
<reference evidence="12" key="1">
    <citation type="journal article" date="2023" name="Int. J. Syst. Evol. Microbiol.">
        <title>Mesoterricola silvestris gen. nov., sp. nov., Mesoterricola sediminis sp. nov., Geothrix oryzae sp. nov., Geothrix edaphica sp. nov., Geothrix rubra sp. nov., and Geothrix limicola sp. nov., six novel members of Acidobacteriota isolated from soils.</title>
        <authorList>
            <person name="Itoh H."/>
            <person name="Sugisawa Y."/>
            <person name="Mise K."/>
            <person name="Xu Z."/>
            <person name="Kuniyasu M."/>
            <person name="Ushijima N."/>
            <person name="Kawano K."/>
            <person name="Kobayashi E."/>
            <person name="Shiratori Y."/>
            <person name="Masuda Y."/>
            <person name="Senoo K."/>
        </authorList>
    </citation>
    <scope>NUCLEOTIDE SEQUENCE [LARGE SCALE GENOMIC DNA]</scope>
    <source>
        <strain evidence="12">Red222</strain>
    </source>
</reference>
<dbReference type="InterPro" id="IPR003796">
    <property type="entry name" value="RNR_NrdR-like"/>
</dbReference>
<keyword evidence="12" id="KW-1185">Reference proteome</keyword>
<comment type="caution">
    <text evidence="8">Lacks conserved residue(s) required for the propagation of feature annotation.</text>
</comment>
<dbReference type="PANTHER" id="PTHR30455">
    <property type="entry name" value="TRANSCRIPTIONAL REPRESSOR NRDR"/>
    <property type="match status" value="1"/>
</dbReference>
<evidence type="ECO:0000313" key="11">
    <source>
        <dbReference type="EMBL" id="BDU70811.1"/>
    </source>
</evidence>
<accession>A0ABM8DUQ1</accession>
<feature type="domain" description="ATP-cone" evidence="10">
    <location>
        <begin position="37"/>
        <end position="127"/>
    </location>
</feature>
<comment type="similarity">
    <text evidence="8">Belongs to the NrdR family.</text>
</comment>
<evidence type="ECO:0000256" key="4">
    <source>
        <dbReference type="ARBA" id="ARBA00022840"/>
    </source>
</evidence>
<keyword evidence="2 8" id="KW-0547">Nucleotide-binding</keyword>
<keyword evidence="7 8" id="KW-0804">Transcription</keyword>